<accession>A0A1I0J0T8</accession>
<sequence>MKIALSPESPTGTWLQSAHDAGNTGASNFTPPERGTLAWNGGSAETIPPQVHEETVYSVGDALVALDG</sequence>
<protein>
    <submittedName>
        <fullName evidence="3">Uncharacterized protein</fullName>
    </submittedName>
</protein>
<evidence type="ECO:0000313" key="3">
    <source>
        <dbReference type="EMBL" id="SEU03305.1"/>
    </source>
</evidence>
<dbReference type="Proteomes" id="UP000199320">
    <property type="component" value="Unassembled WGS sequence"/>
</dbReference>
<dbReference type="EMBL" id="FOIC01000029">
    <property type="protein sequence ID" value="SEU03305.1"/>
    <property type="molecule type" value="Genomic_DNA"/>
</dbReference>
<organism evidence="3 4">
    <name type="scientific">Natrinema hispanicum</name>
    <dbReference type="NCBI Taxonomy" id="392421"/>
    <lineage>
        <taxon>Archaea</taxon>
        <taxon>Methanobacteriati</taxon>
        <taxon>Methanobacteriota</taxon>
        <taxon>Stenosarchaea group</taxon>
        <taxon>Halobacteria</taxon>
        <taxon>Halobacteriales</taxon>
        <taxon>Natrialbaceae</taxon>
        <taxon>Natrinema</taxon>
    </lineage>
</organism>
<keyword evidence="4" id="KW-1185">Reference proteome</keyword>
<gene>
    <name evidence="3" type="ORF">SAMN04488694_12928</name>
    <name evidence="2" type="ORF">SAMN05192552_10647</name>
</gene>
<proteinExistence type="predicted"/>
<dbReference type="STRING" id="392421.SAMN04488694_12928"/>
<reference evidence="4 5" key="1">
    <citation type="submission" date="2016-10" db="EMBL/GenBank/DDBJ databases">
        <authorList>
            <person name="Varghese N."/>
            <person name="Submissions S."/>
        </authorList>
    </citation>
    <scope>NUCLEOTIDE SEQUENCE [LARGE SCALE GENOMIC DNA]</scope>
    <source>
        <strain evidence="2 5">CDM_1</strain>
        <strain evidence="4">CDM_6</strain>
    </source>
</reference>
<feature type="region of interest" description="Disordered" evidence="1">
    <location>
        <begin position="1"/>
        <end position="53"/>
    </location>
</feature>
<dbReference type="EMBL" id="FMZP01000064">
    <property type="protein sequence ID" value="SDD88380.1"/>
    <property type="molecule type" value="Genomic_DNA"/>
</dbReference>
<name>A0A1I0J0T8_9EURY</name>
<dbReference type="OrthoDB" id="145878at2157"/>
<dbReference type="RefSeq" id="WP_130501430.1">
    <property type="nucleotide sequence ID" value="NZ_FMZP01000064.1"/>
</dbReference>
<dbReference type="Proteomes" id="UP000324021">
    <property type="component" value="Unassembled WGS sequence"/>
</dbReference>
<reference evidence="3" key="2">
    <citation type="submission" date="2016-10" db="EMBL/GenBank/DDBJ databases">
        <authorList>
            <person name="de Groot N.N."/>
        </authorList>
    </citation>
    <scope>NUCLEOTIDE SEQUENCE [LARGE SCALE GENOMIC DNA]</scope>
    <source>
        <strain evidence="3">CDM_6</strain>
    </source>
</reference>
<evidence type="ECO:0000313" key="2">
    <source>
        <dbReference type="EMBL" id="SDD88380.1"/>
    </source>
</evidence>
<evidence type="ECO:0000313" key="4">
    <source>
        <dbReference type="Proteomes" id="UP000199320"/>
    </source>
</evidence>
<dbReference type="AlphaFoldDB" id="A0A1I0J0T8"/>
<evidence type="ECO:0000313" key="5">
    <source>
        <dbReference type="Proteomes" id="UP000324021"/>
    </source>
</evidence>
<evidence type="ECO:0000256" key="1">
    <source>
        <dbReference type="SAM" id="MobiDB-lite"/>
    </source>
</evidence>